<dbReference type="OrthoDB" id="387734at2157"/>
<dbReference type="STRING" id="940295.EYM_02730"/>
<evidence type="ECO:0000313" key="2">
    <source>
        <dbReference type="Proteomes" id="UP000060778"/>
    </source>
</evidence>
<dbReference type="AlphaFoldDB" id="A0A0U2WN18"/>
<accession>A0A0U2WN18</accession>
<dbReference type="GeneID" id="54124441"/>
<dbReference type="RefSeq" id="WP_075049546.1">
    <property type="nucleotide sequence ID" value="NZ_CP006867.1"/>
</dbReference>
<dbReference type="Proteomes" id="UP000060778">
    <property type="component" value="Chromosome"/>
</dbReference>
<keyword evidence="2" id="KW-1185">Reference proteome</keyword>
<proteinExistence type="predicted"/>
<dbReference type="EMBL" id="CP006867">
    <property type="protein sequence ID" value="ALU12353.1"/>
    <property type="molecule type" value="Genomic_DNA"/>
</dbReference>
<name>A0A0U2WN18_9CREN</name>
<dbReference type="KEGG" id="iis:EYM_02730"/>
<sequence>MKVSLLPSTLIGRYYQALVLYLSDLKVERYGTDYIEIEENEEELYEGLCNLIEEYYKKYKYLERMPSGNDTHFVEKIMGTEKWQEYQEKRNKIRSKREDANAFTKEFWCKLLEYMTVKSEETVRRIKNRPPTRLMMVKLNLGRHVKTFMVPSRTERDNKMVYVINNKETLLGEALAITGLIVSNVGFIISNNDGKRSYRTEFRVLPPLPESLRETMKNHVAQRYWAMVENRPSNPKNLPVSTDVYLHFHYSHAFVKAKVFQQGSVCMNPLDALILTFISKNEKKREKKPMVSNAFPLISSEIFCKFYRLTGDEKRANYILSHLLSLLWTKSGNGEVQACAGECLNDLYQYVISSNVQKLYDCSRRLAALSITGKLPQELRNRVEWLRRSLGYVKVRNLWP</sequence>
<protein>
    <submittedName>
        <fullName evidence="1">Uncharacterized protein</fullName>
    </submittedName>
</protein>
<evidence type="ECO:0000313" key="1">
    <source>
        <dbReference type="EMBL" id="ALU12353.1"/>
    </source>
</evidence>
<organism evidence="1 2">
    <name type="scientific">Ignicoccus islandicus DSM 13165</name>
    <dbReference type="NCBI Taxonomy" id="940295"/>
    <lineage>
        <taxon>Archaea</taxon>
        <taxon>Thermoproteota</taxon>
        <taxon>Thermoprotei</taxon>
        <taxon>Desulfurococcales</taxon>
        <taxon>Desulfurococcaceae</taxon>
        <taxon>Ignicoccus</taxon>
    </lineage>
</organism>
<gene>
    <name evidence="1" type="ORF">EYM_02730</name>
</gene>
<reference evidence="1 2" key="1">
    <citation type="submission" date="2013-11" db="EMBL/GenBank/DDBJ databases">
        <title>Comparative genomics of Ignicoccus.</title>
        <authorList>
            <person name="Podar M."/>
        </authorList>
    </citation>
    <scope>NUCLEOTIDE SEQUENCE [LARGE SCALE GENOMIC DNA]</scope>
    <source>
        <strain evidence="1 2">DSM 13165</strain>
    </source>
</reference>